<feature type="transmembrane region" description="Helical" evidence="8">
    <location>
        <begin position="112"/>
        <end position="140"/>
    </location>
</feature>
<gene>
    <name evidence="9" type="ORF">Tsubulata_016363</name>
</gene>
<dbReference type="GO" id="GO:0005789">
    <property type="term" value="C:endoplasmic reticulum membrane"/>
    <property type="evidence" value="ECO:0007669"/>
    <property type="project" value="UniProtKB-SubCell"/>
</dbReference>
<evidence type="ECO:0000256" key="1">
    <source>
        <dbReference type="ARBA" id="ARBA00004477"/>
    </source>
</evidence>
<organism evidence="9 10">
    <name type="scientific">Turnera subulata</name>
    <dbReference type="NCBI Taxonomy" id="218843"/>
    <lineage>
        <taxon>Eukaryota</taxon>
        <taxon>Viridiplantae</taxon>
        <taxon>Streptophyta</taxon>
        <taxon>Embryophyta</taxon>
        <taxon>Tracheophyta</taxon>
        <taxon>Spermatophyta</taxon>
        <taxon>Magnoliopsida</taxon>
        <taxon>eudicotyledons</taxon>
        <taxon>Gunneridae</taxon>
        <taxon>Pentapetalae</taxon>
        <taxon>rosids</taxon>
        <taxon>fabids</taxon>
        <taxon>Malpighiales</taxon>
        <taxon>Passifloraceae</taxon>
        <taxon>Turnera</taxon>
    </lineage>
</organism>
<feature type="region of interest" description="Disordered" evidence="7">
    <location>
        <begin position="26"/>
        <end position="54"/>
    </location>
</feature>
<reference evidence="9" key="1">
    <citation type="submission" date="2022-02" db="EMBL/GenBank/DDBJ databases">
        <authorList>
            <person name="Henning P.M."/>
            <person name="McCubbin A.G."/>
            <person name="Shore J.S."/>
        </authorList>
    </citation>
    <scope>NUCLEOTIDE SEQUENCE</scope>
    <source>
        <strain evidence="9">F60SS</strain>
        <tissue evidence="9">Leaves</tissue>
    </source>
</reference>
<reference evidence="9" key="2">
    <citation type="journal article" date="2023" name="Plants (Basel)">
        <title>Annotation of the Turnera subulata (Passifloraceae) Draft Genome Reveals the S-Locus Evolved after the Divergence of Turneroideae from Passifloroideae in a Stepwise Manner.</title>
        <authorList>
            <person name="Henning P.M."/>
            <person name="Roalson E.H."/>
            <person name="Mir W."/>
            <person name="McCubbin A.G."/>
            <person name="Shore J.S."/>
        </authorList>
    </citation>
    <scope>NUCLEOTIDE SEQUENCE</scope>
    <source>
        <strain evidence="9">F60SS</strain>
    </source>
</reference>
<dbReference type="AlphaFoldDB" id="A0A9Q0JJB6"/>
<accession>A0A9Q0JJB6</accession>
<protein>
    <recommendedName>
        <fullName evidence="11">Seipin</fullName>
    </recommendedName>
</protein>
<sequence>MVFLDPKLSRGSLLLSSGTQSRAFASGDLGRSLSGEKSQDWGSSSKEAPVHEKPGTLVVRKGRAGAKQRMHNHSSGAPGDCKNEHIRKYLMKKLMRWWWGWSKRMAAKAQSWVGRFGCALFWSSYVCAILLGLLATGFVFGSLMMRQLVVHPLHISETLTFDYTRASPVASVPLTSMMMPPLSGVGDPSPTKESSSAEAQQQVGAPYPVIPYNHKLRITVSLTLPESDYNWKLGVRLDLVSARGKVTGSSVHPCMLRFKSQPIRSAPLIAGLQSESQTLKVRMDETSSFTKVAAEPTTFLRVILEPRAEFKDIGAGLPQIYAASVLIESQLPHLTRLVWLWHRTILVWISISLFLTQLIFTLVFCPNILIPGGKPPKKSQ</sequence>
<evidence type="ECO:0000256" key="2">
    <source>
        <dbReference type="ARBA" id="ARBA00022692"/>
    </source>
</evidence>
<evidence type="ECO:0000256" key="5">
    <source>
        <dbReference type="ARBA" id="ARBA00023098"/>
    </source>
</evidence>
<keyword evidence="10" id="KW-1185">Reference proteome</keyword>
<evidence type="ECO:0000313" key="9">
    <source>
        <dbReference type="EMBL" id="KAJ4843182.1"/>
    </source>
</evidence>
<dbReference type="Pfam" id="PF06775">
    <property type="entry name" value="Seipin"/>
    <property type="match status" value="1"/>
</dbReference>
<dbReference type="Proteomes" id="UP001141552">
    <property type="component" value="Unassembled WGS sequence"/>
</dbReference>
<dbReference type="EMBL" id="JAKUCV010002301">
    <property type="protein sequence ID" value="KAJ4843182.1"/>
    <property type="molecule type" value="Genomic_DNA"/>
</dbReference>
<evidence type="ECO:0000256" key="6">
    <source>
        <dbReference type="ARBA" id="ARBA00023136"/>
    </source>
</evidence>
<dbReference type="GO" id="GO:0140042">
    <property type="term" value="P:lipid droplet formation"/>
    <property type="evidence" value="ECO:0007669"/>
    <property type="project" value="UniProtKB-ARBA"/>
</dbReference>
<keyword evidence="5" id="KW-0443">Lipid metabolism</keyword>
<keyword evidence="3" id="KW-0256">Endoplasmic reticulum</keyword>
<dbReference type="CDD" id="cd23995">
    <property type="entry name" value="Seipin_BSCL2_like"/>
    <property type="match status" value="1"/>
</dbReference>
<keyword evidence="2 8" id="KW-0812">Transmembrane</keyword>
<evidence type="ECO:0000256" key="8">
    <source>
        <dbReference type="SAM" id="Phobius"/>
    </source>
</evidence>
<feature type="transmembrane region" description="Helical" evidence="8">
    <location>
        <begin position="345"/>
        <end position="370"/>
    </location>
</feature>
<dbReference type="PANTHER" id="PTHR21212">
    <property type="entry name" value="BERNARDINELLI-SEIP CONGENITAL LIPODYSTROPHY 2 HOMOLOG BSCL2 PROTEIN"/>
    <property type="match status" value="1"/>
</dbReference>
<evidence type="ECO:0000256" key="7">
    <source>
        <dbReference type="SAM" id="MobiDB-lite"/>
    </source>
</evidence>
<evidence type="ECO:0000313" key="10">
    <source>
        <dbReference type="Proteomes" id="UP001141552"/>
    </source>
</evidence>
<keyword evidence="6 8" id="KW-0472">Membrane</keyword>
<keyword evidence="4 8" id="KW-1133">Transmembrane helix</keyword>
<comment type="caution">
    <text evidence="9">The sequence shown here is derived from an EMBL/GenBank/DDBJ whole genome shotgun (WGS) entry which is preliminary data.</text>
</comment>
<feature type="non-terminal residue" evidence="9">
    <location>
        <position position="380"/>
    </location>
</feature>
<comment type="subcellular location">
    <subcellularLocation>
        <location evidence="1">Endoplasmic reticulum membrane</location>
        <topology evidence="1">Multi-pass membrane protein</topology>
    </subcellularLocation>
</comment>
<evidence type="ECO:0000256" key="3">
    <source>
        <dbReference type="ARBA" id="ARBA00022824"/>
    </source>
</evidence>
<dbReference type="GO" id="GO:0006629">
    <property type="term" value="P:lipid metabolic process"/>
    <property type="evidence" value="ECO:0007669"/>
    <property type="project" value="UniProtKB-KW"/>
</dbReference>
<dbReference type="InterPro" id="IPR009617">
    <property type="entry name" value="Seipin"/>
</dbReference>
<evidence type="ECO:0000256" key="4">
    <source>
        <dbReference type="ARBA" id="ARBA00022989"/>
    </source>
</evidence>
<dbReference type="PANTHER" id="PTHR21212:SF6">
    <property type="entry name" value="SEIPIN-2-LIKE"/>
    <property type="match status" value="1"/>
</dbReference>
<dbReference type="OrthoDB" id="3990054at2759"/>
<evidence type="ECO:0008006" key="11">
    <source>
        <dbReference type="Google" id="ProtNLM"/>
    </source>
</evidence>
<name>A0A9Q0JJB6_9ROSI</name>
<proteinExistence type="predicted"/>